<feature type="transmembrane region" description="Helical" evidence="4">
    <location>
        <begin position="198"/>
        <end position="220"/>
    </location>
</feature>
<dbReference type="PROSITE" id="PS50850">
    <property type="entry name" value="MFS"/>
    <property type="match status" value="1"/>
</dbReference>
<comment type="caution">
    <text evidence="6">The sequence shown here is derived from an EMBL/GenBank/DDBJ whole genome shotgun (WGS) entry which is preliminary data.</text>
</comment>
<keyword evidence="3 4" id="KW-0472">Membrane</keyword>
<dbReference type="InterPro" id="IPR011701">
    <property type="entry name" value="MFS"/>
</dbReference>
<feature type="transmembrane region" description="Helical" evidence="4">
    <location>
        <begin position="158"/>
        <end position="177"/>
    </location>
</feature>
<keyword evidence="1 4" id="KW-0812">Transmembrane</keyword>
<dbReference type="InterPro" id="IPR036259">
    <property type="entry name" value="MFS_trans_sf"/>
</dbReference>
<evidence type="ECO:0000256" key="3">
    <source>
        <dbReference type="ARBA" id="ARBA00023136"/>
    </source>
</evidence>
<feature type="transmembrane region" description="Helical" evidence="4">
    <location>
        <begin position="368"/>
        <end position="385"/>
    </location>
</feature>
<feature type="transmembrane region" description="Helical" evidence="4">
    <location>
        <begin position="240"/>
        <end position="262"/>
    </location>
</feature>
<dbReference type="EMBL" id="NXLX01000011">
    <property type="protein sequence ID" value="RDU73302.1"/>
    <property type="molecule type" value="Genomic_DNA"/>
</dbReference>
<dbReference type="GO" id="GO:0022857">
    <property type="term" value="F:transmembrane transporter activity"/>
    <property type="evidence" value="ECO:0007669"/>
    <property type="project" value="InterPro"/>
</dbReference>
<name>A0A3D8J7A7_9HELI</name>
<dbReference type="SUPFAM" id="SSF103473">
    <property type="entry name" value="MFS general substrate transporter"/>
    <property type="match status" value="1"/>
</dbReference>
<feature type="transmembrane region" description="Helical" evidence="4">
    <location>
        <begin position="67"/>
        <end position="87"/>
    </location>
</feature>
<dbReference type="RefSeq" id="WP_115579192.1">
    <property type="nucleotide sequence ID" value="NZ_NXLX01000011.1"/>
</dbReference>
<evidence type="ECO:0000256" key="4">
    <source>
        <dbReference type="SAM" id="Phobius"/>
    </source>
</evidence>
<dbReference type="AlphaFoldDB" id="A0A3D8J7A7"/>
<dbReference type="Proteomes" id="UP000256695">
    <property type="component" value="Unassembled WGS sequence"/>
</dbReference>
<proteinExistence type="predicted"/>
<evidence type="ECO:0000313" key="6">
    <source>
        <dbReference type="EMBL" id="RDU73302.1"/>
    </source>
</evidence>
<feature type="domain" description="Major facilitator superfamily (MFS) profile" evidence="5">
    <location>
        <begin position="1"/>
        <end position="391"/>
    </location>
</feature>
<dbReference type="Pfam" id="PF07690">
    <property type="entry name" value="MFS_1"/>
    <property type="match status" value="1"/>
</dbReference>
<feature type="transmembrane region" description="Helical" evidence="4">
    <location>
        <begin position="299"/>
        <end position="328"/>
    </location>
</feature>
<feature type="transmembrane region" description="Helical" evidence="4">
    <location>
        <begin position="38"/>
        <end position="60"/>
    </location>
</feature>
<gene>
    <name evidence="6" type="ORF">CQA57_05290</name>
</gene>
<keyword evidence="2 4" id="KW-1133">Transmembrane helix</keyword>
<dbReference type="InterPro" id="IPR020846">
    <property type="entry name" value="MFS_dom"/>
</dbReference>
<feature type="transmembrane region" description="Helical" evidence="4">
    <location>
        <begin position="99"/>
        <end position="121"/>
    </location>
</feature>
<dbReference type="PANTHER" id="PTHR23539">
    <property type="entry name" value="MFS TRANSPORTER"/>
    <property type="match status" value="1"/>
</dbReference>
<dbReference type="Gene3D" id="1.20.1250.20">
    <property type="entry name" value="MFS general substrate transporter like domains"/>
    <property type="match status" value="2"/>
</dbReference>
<accession>A0A3D8J7A7</accession>
<dbReference type="PANTHER" id="PTHR23539:SF1">
    <property type="entry name" value="MAJOR FACILITATOR SUPERFAMILY (MFS) PROFILE DOMAIN-CONTAINING PROTEIN"/>
    <property type="match status" value="1"/>
</dbReference>
<protein>
    <submittedName>
        <fullName evidence="6">MFS transporter</fullName>
    </submittedName>
</protein>
<feature type="transmembrane region" description="Helical" evidence="4">
    <location>
        <begin position="133"/>
        <end position="152"/>
    </location>
</feature>
<evidence type="ECO:0000313" key="7">
    <source>
        <dbReference type="Proteomes" id="UP000256695"/>
    </source>
</evidence>
<evidence type="ECO:0000256" key="1">
    <source>
        <dbReference type="ARBA" id="ARBA00022692"/>
    </source>
</evidence>
<reference evidence="6 7" key="1">
    <citation type="submission" date="2018-04" db="EMBL/GenBank/DDBJ databases">
        <title>Novel Campyloabacter and Helicobacter Species and Strains.</title>
        <authorList>
            <person name="Mannion A.J."/>
            <person name="Shen Z."/>
            <person name="Fox J.G."/>
        </authorList>
    </citation>
    <scope>NUCLEOTIDE SEQUENCE [LARGE SCALE GENOMIC DNA]</scope>
    <source>
        <strain evidence="6 7">MIT 04-9362</strain>
    </source>
</reference>
<feature type="transmembrane region" description="Helical" evidence="4">
    <location>
        <begin position="274"/>
        <end position="293"/>
    </location>
</feature>
<sequence>MASGLLAWLNFFIADVRDGLGPYLGVFLKEQSFLESQIGFIMTFASLSALCLGVPFGILIDRSTHKRFMIAIAIILILVAILCIYFINSFVFVLIAQSLITLSGTFLAPAFTAITLGIVGQNKYTQQTSKNEIYKHAGTVFGAIISLGFAYFYGIKSIFIITILMGIFSLFILSFIPKDSINDTIARGKNNNSTYRPFWSILWNKKILLISFIMFCFHLSNAHMLPLLSQRAHTLGIDTTGAYAAITIIIAQTTMIIVVFFSANIIKKTHNPKIYFYLMSIALCALILRGYIAGCYENMLAMIIAQILDGIGAGITGIILPLIAVILLKGSGYINTGFSFIITIGSIGGALSSTLGGFTAQYLGYQNAYIILSSIAFIALSIWILKAKTIFEKL</sequence>
<keyword evidence="7" id="KW-1185">Reference proteome</keyword>
<dbReference type="OrthoDB" id="9812574at2"/>
<evidence type="ECO:0000259" key="5">
    <source>
        <dbReference type="PROSITE" id="PS50850"/>
    </source>
</evidence>
<organism evidence="6 7">
    <name type="scientific">Helicobacter anseris</name>
    <dbReference type="NCBI Taxonomy" id="375926"/>
    <lineage>
        <taxon>Bacteria</taxon>
        <taxon>Pseudomonadati</taxon>
        <taxon>Campylobacterota</taxon>
        <taxon>Epsilonproteobacteria</taxon>
        <taxon>Campylobacterales</taxon>
        <taxon>Helicobacteraceae</taxon>
        <taxon>Helicobacter</taxon>
    </lineage>
</organism>
<evidence type="ECO:0000256" key="2">
    <source>
        <dbReference type="ARBA" id="ARBA00022989"/>
    </source>
</evidence>
<feature type="transmembrane region" description="Helical" evidence="4">
    <location>
        <begin position="340"/>
        <end position="362"/>
    </location>
</feature>